<organism evidence="1 2">
    <name type="scientific">Candidatus Sulfurimonas marisnigri</name>
    <dbReference type="NCBI Taxonomy" id="2740405"/>
    <lineage>
        <taxon>Bacteria</taxon>
        <taxon>Pseudomonadati</taxon>
        <taxon>Campylobacterota</taxon>
        <taxon>Epsilonproteobacteria</taxon>
        <taxon>Campylobacterales</taxon>
        <taxon>Sulfurimonadaceae</taxon>
        <taxon>Sulfurimonas</taxon>
    </lineage>
</organism>
<evidence type="ECO:0000313" key="2">
    <source>
        <dbReference type="Proteomes" id="UP000593836"/>
    </source>
</evidence>
<reference evidence="1 2" key="1">
    <citation type="submission" date="2020-05" db="EMBL/GenBank/DDBJ databases">
        <title>Sulfurimonas marisnigri, sp. nov., and Sulfurimonas baltica, sp. nov., manganese oxide reducing chemolithoautotrophs of the class Epsilonproteobacteria isolated from the pelagic redoxclines of the Black and Baltic Seas and emended description of the genus Sulfurimonas.</title>
        <authorList>
            <person name="Henkel J.V."/>
            <person name="Laudan C."/>
            <person name="Werner J."/>
            <person name="Neu T."/>
            <person name="Plewe S."/>
            <person name="Sproer C."/>
            <person name="Bunk B."/>
            <person name="Schulz-Vogt H.N."/>
        </authorList>
    </citation>
    <scope>NUCLEOTIDE SEQUENCE [LARGE SCALE GENOMIC DNA]</scope>
    <source>
        <strain evidence="1 2">SoZ1</strain>
    </source>
</reference>
<sequence length="270" mass="31313">MFIGWIRKNSFSIDLEEFSSHVFIDKTLVTKTFEQNNSLCFGAYEQNKLVAFISATELEQTILINNFYYTNEIDDDIKKRIIKLLLNNLDTAIKPILVMSTKDEKEILIEFDFNEYAKFKKAMYTGGAVFNFSNATAKSISNENFIPILTSIDHKAFNENRVEYIKNNLLKQSSLILSTEFGYQHSYAINKSYIKISPWVMQSGAFSDAEKILRGIIYHRGLKKIFAFIPSDVEEITNLYESYKFDLSNEYSLMYLNSKPSIDLDMVYAF</sequence>
<proteinExistence type="predicted"/>
<dbReference type="Gene3D" id="3.40.630.90">
    <property type="match status" value="1"/>
</dbReference>
<dbReference type="EMBL" id="CP054493">
    <property type="protein sequence ID" value="QOY53788.1"/>
    <property type="molecule type" value="Genomic_DNA"/>
</dbReference>
<protein>
    <submittedName>
        <fullName evidence="1">Uncharacterized protein</fullName>
    </submittedName>
</protein>
<name>A0A7S7RPR2_9BACT</name>
<dbReference type="AlphaFoldDB" id="A0A7S7RPR2"/>
<gene>
    <name evidence="1" type="ORF">HUE87_07720</name>
</gene>
<dbReference type="RefSeq" id="WP_194365623.1">
    <property type="nucleotide sequence ID" value="NZ_CP054493.1"/>
</dbReference>
<keyword evidence="2" id="KW-1185">Reference proteome</keyword>
<dbReference type="Proteomes" id="UP000593836">
    <property type="component" value="Chromosome"/>
</dbReference>
<accession>A0A7S7RPR2</accession>
<evidence type="ECO:0000313" key="1">
    <source>
        <dbReference type="EMBL" id="QOY53788.1"/>
    </source>
</evidence>
<dbReference type="KEGG" id="smas:HUE87_07720"/>